<dbReference type="EMBL" id="DXFX01000037">
    <property type="protein sequence ID" value="HIX07398.1"/>
    <property type="molecule type" value="Genomic_DNA"/>
</dbReference>
<gene>
    <name evidence="1" type="ORF">H9741_02895</name>
</gene>
<reference evidence="1" key="2">
    <citation type="submission" date="2021-04" db="EMBL/GenBank/DDBJ databases">
        <authorList>
            <person name="Gilroy R."/>
        </authorList>
    </citation>
    <scope>NUCLEOTIDE SEQUENCE</scope>
    <source>
        <strain evidence="1">811</strain>
    </source>
</reference>
<dbReference type="AlphaFoldDB" id="A0A9D1V7K2"/>
<protein>
    <submittedName>
        <fullName evidence="1">Uncharacterized protein</fullName>
    </submittedName>
</protein>
<organism evidence="1 2">
    <name type="scientific">Candidatus Borkfalkia faecipullorum</name>
    <dbReference type="NCBI Taxonomy" id="2838510"/>
    <lineage>
        <taxon>Bacteria</taxon>
        <taxon>Bacillati</taxon>
        <taxon>Bacillota</taxon>
        <taxon>Clostridia</taxon>
        <taxon>Christensenellales</taxon>
        <taxon>Christensenellaceae</taxon>
        <taxon>Candidatus Borkfalkia</taxon>
    </lineage>
</organism>
<evidence type="ECO:0000313" key="2">
    <source>
        <dbReference type="Proteomes" id="UP000824204"/>
    </source>
</evidence>
<accession>A0A9D1V7K2</accession>
<dbReference type="Proteomes" id="UP000824204">
    <property type="component" value="Unassembled WGS sequence"/>
</dbReference>
<name>A0A9D1V7K2_9FIRM</name>
<proteinExistence type="predicted"/>
<reference evidence="1" key="1">
    <citation type="journal article" date="2021" name="PeerJ">
        <title>Extensive microbial diversity within the chicken gut microbiome revealed by metagenomics and culture.</title>
        <authorList>
            <person name="Gilroy R."/>
            <person name="Ravi A."/>
            <person name="Getino M."/>
            <person name="Pursley I."/>
            <person name="Horton D.L."/>
            <person name="Alikhan N.F."/>
            <person name="Baker D."/>
            <person name="Gharbi K."/>
            <person name="Hall N."/>
            <person name="Watson M."/>
            <person name="Adriaenssens E.M."/>
            <person name="Foster-Nyarko E."/>
            <person name="Jarju S."/>
            <person name="Secka A."/>
            <person name="Antonio M."/>
            <person name="Oren A."/>
            <person name="Chaudhuri R.R."/>
            <person name="La Ragione R."/>
            <person name="Hildebrand F."/>
            <person name="Pallen M.J."/>
        </authorList>
    </citation>
    <scope>NUCLEOTIDE SEQUENCE</scope>
    <source>
        <strain evidence="1">811</strain>
    </source>
</reference>
<evidence type="ECO:0000313" key="1">
    <source>
        <dbReference type="EMBL" id="HIX07398.1"/>
    </source>
</evidence>
<sequence>MARKKNNTGIPPAAVEGLHARRMARKKNNTGIPQHEIDSLARAFIPAILNYFNSDEGQREFEEWKAQRAQRQLNIKE</sequence>
<comment type="caution">
    <text evidence="1">The sequence shown here is derived from an EMBL/GenBank/DDBJ whole genome shotgun (WGS) entry which is preliminary data.</text>
</comment>